<proteinExistence type="predicted"/>
<gene>
    <name evidence="1" type="ORF">BK658_00810</name>
</gene>
<evidence type="ECO:0000313" key="2">
    <source>
        <dbReference type="Proteomes" id="UP000284684"/>
    </source>
</evidence>
<sequence length="78" mass="8963">MTYFYWFILKASADNLDSNTKPSIGSFTPLRERWQLLDRSGRWSMQIESEVTPSEAYGLFKGFTAKRWLAVGPLNNGL</sequence>
<name>A0A423H2A9_9PSED</name>
<protein>
    <submittedName>
        <fullName evidence="1">Uncharacterized protein</fullName>
    </submittedName>
</protein>
<accession>A0A423H2A9</accession>
<reference evidence="1 2" key="1">
    <citation type="submission" date="2016-10" db="EMBL/GenBank/DDBJ databases">
        <title>Comparative genome analysis of multiple Pseudomonas spp. focuses on biocontrol and plant growth promoting traits.</title>
        <authorList>
            <person name="Tao X.-Y."/>
            <person name="Taylor C.G."/>
        </authorList>
    </citation>
    <scope>NUCLEOTIDE SEQUENCE [LARGE SCALE GENOMIC DNA]</scope>
    <source>
        <strain evidence="1 2">37D10</strain>
    </source>
</reference>
<dbReference type="AlphaFoldDB" id="A0A423H2A9"/>
<organism evidence="1 2">
    <name type="scientific">Pseudomonas brassicacearum</name>
    <dbReference type="NCBI Taxonomy" id="930166"/>
    <lineage>
        <taxon>Bacteria</taxon>
        <taxon>Pseudomonadati</taxon>
        <taxon>Pseudomonadota</taxon>
        <taxon>Gammaproteobacteria</taxon>
        <taxon>Pseudomonadales</taxon>
        <taxon>Pseudomonadaceae</taxon>
        <taxon>Pseudomonas</taxon>
    </lineage>
</organism>
<dbReference type="EMBL" id="MOBI01000001">
    <property type="protein sequence ID" value="RON06354.1"/>
    <property type="molecule type" value="Genomic_DNA"/>
</dbReference>
<evidence type="ECO:0000313" key="1">
    <source>
        <dbReference type="EMBL" id="RON06354.1"/>
    </source>
</evidence>
<comment type="caution">
    <text evidence="1">The sequence shown here is derived from an EMBL/GenBank/DDBJ whole genome shotgun (WGS) entry which is preliminary data.</text>
</comment>
<dbReference type="Proteomes" id="UP000284684">
    <property type="component" value="Unassembled WGS sequence"/>
</dbReference>